<gene>
    <name evidence="2" type="ORF">PRZ03_03010</name>
</gene>
<protein>
    <recommendedName>
        <fullName evidence="4">DUF3147 family protein</fullName>
    </recommendedName>
</protein>
<dbReference type="Proteomes" id="UP001221189">
    <property type="component" value="Unassembled WGS sequence"/>
</dbReference>
<keyword evidence="3" id="KW-1185">Reference proteome</keyword>
<evidence type="ECO:0000313" key="2">
    <source>
        <dbReference type="EMBL" id="MDC8770529.1"/>
    </source>
</evidence>
<keyword evidence="1" id="KW-0472">Membrane</keyword>
<keyword evidence="1" id="KW-1133">Transmembrane helix</keyword>
<dbReference type="RefSeq" id="WP_273598956.1">
    <property type="nucleotide sequence ID" value="NZ_JAQQXT010000001.1"/>
</dbReference>
<name>A0ABT5K9B5_9BURK</name>
<dbReference type="EMBL" id="JAQQXT010000001">
    <property type="protein sequence ID" value="MDC8770529.1"/>
    <property type="molecule type" value="Genomic_DNA"/>
</dbReference>
<evidence type="ECO:0008006" key="4">
    <source>
        <dbReference type="Google" id="ProtNLM"/>
    </source>
</evidence>
<proteinExistence type="predicted"/>
<keyword evidence="1" id="KW-0812">Transmembrane</keyword>
<sequence length="123" mass="13527">MNIESVLAGLLFFAAAPVACTAVGWMYFTHADKTASLAQRTLSSAYGPSIALLFLAVVLFVPDDFRFAKHVSYFFWVQLVPLALAAYSLACYPGSKRIHVLFLVAVPCWLWLVVFGALKIHGE</sequence>
<evidence type="ECO:0000313" key="3">
    <source>
        <dbReference type="Proteomes" id="UP001221189"/>
    </source>
</evidence>
<organism evidence="2 3">
    <name type="scientific">Roseateles albus</name>
    <dbReference type="NCBI Taxonomy" id="2987525"/>
    <lineage>
        <taxon>Bacteria</taxon>
        <taxon>Pseudomonadati</taxon>
        <taxon>Pseudomonadota</taxon>
        <taxon>Betaproteobacteria</taxon>
        <taxon>Burkholderiales</taxon>
        <taxon>Sphaerotilaceae</taxon>
        <taxon>Roseateles</taxon>
    </lineage>
</organism>
<feature type="transmembrane region" description="Helical" evidence="1">
    <location>
        <begin position="45"/>
        <end position="61"/>
    </location>
</feature>
<evidence type="ECO:0000256" key="1">
    <source>
        <dbReference type="SAM" id="Phobius"/>
    </source>
</evidence>
<comment type="caution">
    <text evidence="2">The sequence shown here is derived from an EMBL/GenBank/DDBJ whole genome shotgun (WGS) entry which is preliminary data.</text>
</comment>
<reference evidence="2 3" key="1">
    <citation type="submission" date="2022-10" db="EMBL/GenBank/DDBJ databases">
        <title>Paucibacter sp. hw1 Genome sequencing.</title>
        <authorList>
            <person name="Park S."/>
        </authorList>
    </citation>
    <scope>NUCLEOTIDE SEQUENCE [LARGE SCALE GENOMIC DNA]</scope>
    <source>
        <strain evidence="3">hw1</strain>
    </source>
</reference>
<accession>A0ABT5K9B5</accession>
<feature type="transmembrane region" description="Helical" evidence="1">
    <location>
        <begin position="73"/>
        <end position="92"/>
    </location>
</feature>
<feature type="transmembrane region" description="Helical" evidence="1">
    <location>
        <begin position="98"/>
        <end position="118"/>
    </location>
</feature>